<dbReference type="RefSeq" id="WP_090367410.1">
    <property type="nucleotide sequence ID" value="NZ_FNUA01000002.1"/>
</dbReference>
<evidence type="ECO:0000313" key="2">
    <source>
        <dbReference type="EMBL" id="PTC22634.1"/>
    </source>
</evidence>
<evidence type="ECO:0000313" key="1">
    <source>
        <dbReference type="EMBL" id="KAB0563653.1"/>
    </source>
</evidence>
<protein>
    <submittedName>
        <fullName evidence="3">Uncharacterized protein</fullName>
    </submittedName>
</protein>
<dbReference type="EMBL" id="FNUA01000002">
    <property type="protein sequence ID" value="SEE57654.1"/>
    <property type="molecule type" value="Genomic_DNA"/>
</dbReference>
<organism evidence="3 4">
    <name type="scientific">Pseudomonas palleroniana</name>
    <dbReference type="NCBI Taxonomy" id="191390"/>
    <lineage>
        <taxon>Bacteria</taxon>
        <taxon>Pseudomonadati</taxon>
        <taxon>Pseudomonadota</taxon>
        <taxon>Gammaproteobacteria</taxon>
        <taxon>Pseudomonadales</taxon>
        <taxon>Pseudomonadaceae</taxon>
        <taxon>Pseudomonas</taxon>
    </lineage>
</organism>
<evidence type="ECO:0000313" key="4">
    <source>
        <dbReference type="Proteomes" id="UP000199129"/>
    </source>
</evidence>
<gene>
    <name evidence="2" type="ORF">C9383_22840</name>
    <name evidence="1" type="ORF">F7R03_25870</name>
    <name evidence="3" type="ORF">SAMN04490198_1948</name>
</gene>
<accession>A0A1H5JZB4</accession>
<sequence length="321" mass="35665">MSMMKNAVDSIWIGMEDFHDDDPRRAVSAIRNFYAGILLLFKCKLQELSPEGSEEVLLKKNILPVIDPATGKTTWIGSGINTVEVRDIKDRLKSLGVEGIEWNRLENLQKIRNNIEHYYSKDPVERMKEAIASALHLIIQFCKPHLGKDPVQILGQECWDLLLGVASLYEAELKAAKANLESVNWPYPEVKDAIDYMRCPDCDSQLIKVLDPTDIGADIEFVCSSCGSSASYETVITAALPESMEGANYMSVKDGGDSLIEDCPMCGEEAFLVAQGKCAVCFSELEYNSCKACETGLSVDEQHFEGLCSYCNYKLGKIMAE</sequence>
<evidence type="ECO:0000313" key="3">
    <source>
        <dbReference type="EMBL" id="SEE57654.1"/>
    </source>
</evidence>
<evidence type="ECO:0000313" key="5">
    <source>
        <dbReference type="Proteomes" id="UP000240476"/>
    </source>
</evidence>
<dbReference type="Proteomes" id="UP000199129">
    <property type="component" value="Unassembled WGS sequence"/>
</dbReference>
<proteinExistence type="predicted"/>
<reference evidence="3 4" key="1">
    <citation type="submission" date="2016-10" db="EMBL/GenBank/DDBJ databases">
        <authorList>
            <person name="de Groot N.N."/>
        </authorList>
    </citation>
    <scope>NUCLEOTIDE SEQUENCE [LARGE SCALE GENOMIC DNA]</scope>
    <source>
        <strain evidence="3 4">BS3265</strain>
    </source>
</reference>
<dbReference type="Proteomes" id="UP000423257">
    <property type="component" value="Unassembled WGS sequence"/>
</dbReference>
<dbReference type="AlphaFoldDB" id="A0A1H5JZB4"/>
<reference evidence="1 6" key="3">
    <citation type="submission" date="2019-09" db="EMBL/GenBank/DDBJ databases">
        <title>Draft genome sequences of 48 bacterial type strains from the CCUG.</title>
        <authorList>
            <person name="Tunovic T."/>
            <person name="Pineiro-Iglesias B."/>
            <person name="Unosson C."/>
            <person name="Inganas E."/>
            <person name="Ohlen M."/>
            <person name="Cardew S."/>
            <person name="Jensie-Markopoulos S."/>
            <person name="Salva-Serra F."/>
            <person name="Jaen-Luchoro D."/>
            <person name="Karlsson R."/>
            <person name="Svensson-Stadler L."/>
            <person name="Chun J."/>
            <person name="Moore E."/>
        </authorList>
    </citation>
    <scope>NUCLEOTIDE SEQUENCE [LARGE SCALE GENOMIC DNA]</scope>
    <source>
        <strain evidence="1 6">CCUG 51524</strain>
    </source>
</reference>
<evidence type="ECO:0000313" key="6">
    <source>
        <dbReference type="Proteomes" id="UP000423257"/>
    </source>
</evidence>
<name>A0A1H5JZB4_9PSED</name>
<reference evidence="2 5" key="2">
    <citation type="submission" date="2018-03" db="EMBL/GenBank/DDBJ databases">
        <title>Draft genome sequence of the type strain of Pseudomonas palleroniana LMG 23076, isolated from rice in Cameroon.</title>
        <authorList>
            <person name="Tambong J.T."/>
        </authorList>
    </citation>
    <scope>NUCLEOTIDE SEQUENCE [LARGE SCALE GENOMIC DNA]</scope>
    <source>
        <strain evidence="2 5">LMG 23076</strain>
    </source>
</reference>
<keyword evidence="5" id="KW-1185">Reference proteome</keyword>
<dbReference type="Proteomes" id="UP000240476">
    <property type="component" value="Unassembled WGS sequence"/>
</dbReference>
<dbReference type="EMBL" id="VZPQ01000024">
    <property type="protein sequence ID" value="KAB0563653.1"/>
    <property type="molecule type" value="Genomic_DNA"/>
</dbReference>
<dbReference type="EMBL" id="PYWX01000066">
    <property type="protein sequence ID" value="PTC22634.1"/>
    <property type="molecule type" value="Genomic_DNA"/>
</dbReference>